<feature type="transmembrane region" description="Helical" evidence="14">
    <location>
        <begin position="153"/>
        <end position="174"/>
    </location>
</feature>
<evidence type="ECO:0000256" key="13">
    <source>
        <dbReference type="RuleBase" id="RU362091"/>
    </source>
</evidence>
<keyword evidence="11" id="KW-0325">Glycoprotein</keyword>
<feature type="transmembrane region" description="Helical" evidence="14">
    <location>
        <begin position="111"/>
        <end position="133"/>
    </location>
</feature>
<evidence type="ECO:0000256" key="11">
    <source>
        <dbReference type="ARBA" id="ARBA00023180"/>
    </source>
</evidence>
<accession>A0ABV0VW27</accession>
<evidence type="ECO:0000256" key="4">
    <source>
        <dbReference type="ARBA" id="ARBA00022475"/>
    </source>
</evidence>
<proteinExistence type="inferred from homology"/>
<keyword evidence="12" id="KW-0739">Sodium transport</keyword>
<gene>
    <name evidence="15" type="primary">SLC5A1</name>
    <name evidence="15" type="ORF">XENORESO_010690</name>
</gene>
<dbReference type="PANTHER" id="PTHR11819:SF151">
    <property type="entry name" value="SODIUM_GLUCOSE COTRANSPORTER 1"/>
    <property type="match status" value="1"/>
</dbReference>
<keyword evidence="9" id="KW-0406">Ion transport</keyword>
<dbReference type="PROSITE" id="PS50283">
    <property type="entry name" value="NA_SOLUT_SYMP_3"/>
    <property type="match status" value="1"/>
</dbReference>
<comment type="subcellular location">
    <subcellularLocation>
        <location evidence="1">Cell membrane</location>
        <topology evidence="1">Multi-pass membrane protein</topology>
    </subcellularLocation>
</comment>
<dbReference type="PANTHER" id="PTHR11819">
    <property type="entry name" value="SOLUTE CARRIER FAMILY 5"/>
    <property type="match status" value="1"/>
</dbReference>
<keyword evidence="10 14" id="KW-0472">Membrane</keyword>
<comment type="caution">
    <text evidence="15">The sequence shown here is derived from an EMBL/GenBank/DDBJ whole genome shotgun (WGS) entry which is preliminary data.</text>
</comment>
<sequence>MPNGLRGLMLSVMMASLMSSLTSVFNSASTLFTMDIYTKIRPYSKERELMIAGRVFILVLIGISIAWIPVVQSAQSGQLYDYIQSITSYLTPPVAAVFMLAIFCKRVNESGAFYGLIIGLPIGLSRMITEFAYGTGSCVNPSNCPDIICGVHYLYFGMILFLVSCIIIIGVSLMTKPIDDKHVRDSWEIRLA</sequence>
<evidence type="ECO:0000256" key="6">
    <source>
        <dbReference type="ARBA" id="ARBA00022847"/>
    </source>
</evidence>
<keyword evidence="8" id="KW-0915">Sodium</keyword>
<organism evidence="15 16">
    <name type="scientific">Xenotaenia resolanae</name>
    <dbReference type="NCBI Taxonomy" id="208358"/>
    <lineage>
        <taxon>Eukaryota</taxon>
        <taxon>Metazoa</taxon>
        <taxon>Chordata</taxon>
        <taxon>Craniata</taxon>
        <taxon>Vertebrata</taxon>
        <taxon>Euteleostomi</taxon>
        <taxon>Actinopterygii</taxon>
        <taxon>Neopterygii</taxon>
        <taxon>Teleostei</taxon>
        <taxon>Neoteleostei</taxon>
        <taxon>Acanthomorphata</taxon>
        <taxon>Ovalentaria</taxon>
        <taxon>Atherinomorphae</taxon>
        <taxon>Cyprinodontiformes</taxon>
        <taxon>Goodeidae</taxon>
        <taxon>Xenotaenia</taxon>
    </lineage>
</organism>
<evidence type="ECO:0000256" key="5">
    <source>
        <dbReference type="ARBA" id="ARBA00022692"/>
    </source>
</evidence>
<dbReference type="EMBL" id="JAHRIM010013308">
    <property type="protein sequence ID" value="MEQ2261461.1"/>
    <property type="molecule type" value="Genomic_DNA"/>
</dbReference>
<keyword evidence="5 14" id="KW-0812">Transmembrane</keyword>
<comment type="similarity">
    <text evidence="2 13">Belongs to the sodium:solute symporter (SSF) (TC 2.A.21) family.</text>
</comment>
<evidence type="ECO:0000256" key="3">
    <source>
        <dbReference type="ARBA" id="ARBA00022448"/>
    </source>
</evidence>
<feature type="transmembrane region" description="Helical" evidence="14">
    <location>
        <begin position="49"/>
        <end position="70"/>
    </location>
</feature>
<evidence type="ECO:0000256" key="7">
    <source>
        <dbReference type="ARBA" id="ARBA00022989"/>
    </source>
</evidence>
<name>A0ABV0VW27_9TELE</name>
<keyword evidence="4" id="KW-1003">Cell membrane</keyword>
<evidence type="ECO:0000256" key="8">
    <source>
        <dbReference type="ARBA" id="ARBA00023053"/>
    </source>
</evidence>
<keyword evidence="6" id="KW-0769">Symport</keyword>
<evidence type="ECO:0000256" key="14">
    <source>
        <dbReference type="SAM" id="Phobius"/>
    </source>
</evidence>
<evidence type="ECO:0000256" key="9">
    <source>
        <dbReference type="ARBA" id="ARBA00023065"/>
    </source>
</evidence>
<protein>
    <submittedName>
        <fullName evidence="15">Sodium/glucose cotransporter 1</fullName>
    </submittedName>
</protein>
<dbReference type="Pfam" id="PF00474">
    <property type="entry name" value="SSF"/>
    <property type="match status" value="1"/>
</dbReference>
<evidence type="ECO:0000256" key="12">
    <source>
        <dbReference type="ARBA" id="ARBA00023201"/>
    </source>
</evidence>
<reference evidence="15 16" key="1">
    <citation type="submission" date="2021-06" db="EMBL/GenBank/DDBJ databases">
        <authorList>
            <person name="Palmer J.M."/>
        </authorList>
    </citation>
    <scope>NUCLEOTIDE SEQUENCE [LARGE SCALE GENOMIC DNA]</scope>
    <source>
        <strain evidence="15 16">XR_2019</strain>
        <tissue evidence="15">Muscle</tissue>
    </source>
</reference>
<feature type="transmembrane region" description="Helical" evidence="14">
    <location>
        <begin position="12"/>
        <end position="37"/>
    </location>
</feature>
<evidence type="ECO:0000313" key="15">
    <source>
        <dbReference type="EMBL" id="MEQ2261461.1"/>
    </source>
</evidence>
<evidence type="ECO:0000256" key="2">
    <source>
        <dbReference type="ARBA" id="ARBA00006434"/>
    </source>
</evidence>
<evidence type="ECO:0000313" key="16">
    <source>
        <dbReference type="Proteomes" id="UP001444071"/>
    </source>
</evidence>
<keyword evidence="16" id="KW-1185">Reference proteome</keyword>
<evidence type="ECO:0000256" key="1">
    <source>
        <dbReference type="ARBA" id="ARBA00004651"/>
    </source>
</evidence>
<keyword evidence="7 14" id="KW-1133">Transmembrane helix</keyword>
<dbReference type="Proteomes" id="UP001444071">
    <property type="component" value="Unassembled WGS sequence"/>
</dbReference>
<keyword evidence="3" id="KW-0813">Transport</keyword>
<feature type="transmembrane region" description="Helical" evidence="14">
    <location>
        <begin position="82"/>
        <end position="104"/>
    </location>
</feature>
<dbReference type="Gene3D" id="1.20.1730.10">
    <property type="entry name" value="Sodium/glucose cotransporter"/>
    <property type="match status" value="1"/>
</dbReference>
<dbReference type="InterPro" id="IPR038377">
    <property type="entry name" value="Na/Glc_symporter_sf"/>
</dbReference>
<evidence type="ECO:0000256" key="10">
    <source>
        <dbReference type="ARBA" id="ARBA00023136"/>
    </source>
</evidence>
<dbReference type="InterPro" id="IPR001734">
    <property type="entry name" value="Na/solute_symporter"/>
</dbReference>